<gene>
    <name evidence="1" type="ORF">ACGFZB_24840</name>
</gene>
<name>A0ABW7BD67_9ACTN</name>
<evidence type="ECO:0000313" key="1">
    <source>
        <dbReference type="EMBL" id="MFG3013625.1"/>
    </source>
</evidence>
<dbReference type="RefSeq" id="WP_392819582.1">
    <property type="nucleotide sequence ID" value="NZ_JBICYV010000012.1"/>
</dbReference>
<evidence type="ECO:0008006" key="3">
    <source>
        <dbReference type="Google" id="ProtNLM"/>
    </source>
</evidence>
<sequence>MSDEYAMRYAHPESVEGLLQRGRGLGAIRALQDPREAAVFVYDGIRRDWRWDETDDRSLYLARLVQDLELSPTPVVDQLAGDKECCLRACGVLELLALAGSDEAWDALRAYIRDGEHWVPVLESVSAAWPAEWWEDLGDVARARIGGEAELPWCSEPWTGFGIEVRSRPSVPHPSPAGLRTEELLTLLADNCTEDAVKFHALRVLNSREPAEELIPLVPSLGTADGRRPLPPLRRAVERLGAAAVPAAQGWAEDERPWLAQLGAEVLADHPGPEALPGLVEELARQWAARTWCGPDRTARRLARFGPDAADAVPYLRRFWLGTPHSYERTAYLEALAAIDRDGLNYVYTESLWDCEERARLLAITSAPAGPEALGRIAVLRDDPMETPEVRTAARARLPAPSGLRLS</sequence>
<protein>
    <recommendedName>
        <fullName evidence="3">HEAT repeat domain-containing protein</fullName>
    </recommendedName>
</protein>
<comment type="caution">
    <text evidence="1">The sequence shown here is derived from an EMBL/GenBank/DDBJ whole genome shotgun (WGS) entry which is preliminary data.</text>
</comment>
<dbReference type="Proteomes" id="UP001604267">
    <property type="component" value="Unassembled WGS sequence"/>
</dbReference>
<accession>A0ABW7BD67</accession>
<evidence type="ECO:0000313" key="2">
    <source>
        <dbReference type="Proteomes" id="UP001604267"/>
    </source>
</evidence>
<keyword evidence="2" id="KW-1185">Reference proteome</keyword>
<proteinExistence type="predicted"/>
<dbReference type="EMBL" id="JBICYV010000012">
    <property type="protein sequence ID" value="MFG3013625.1"/>
    <property type="molecule type" value="Genomic_DNA"/>
</dbReference>
<organism evidence="1 2">
    <name type="scientific">Streptomyces cinerochromogenes</name>
    <dbReference type="NCBI Taxonomy" id="66422"/>
    <lineage>
        <taxon>Bacteria</taxon>
        <taxon>Bacillati</taxon>
        <taxon>Actinomycetota</taxon>
        <taxon>Actinomycetes</taxon>
        <taxon>Kitasatosporales</taxon>
        <taxon>Streptomycetaceae</taxon>
        <taxon>Streptomyces</taxon>
    </lineage>
</organism>
<reference evidence="1 2" key="1">
    <citation type="submission" date="2024-10" db="EMBL/GenBank/DDBJ databases">
        <title>The Natural Products Discovery Center: Release of the First 8490 Sequenced Strains for Exploring Actinobacteria Biosynthetic Diversity.</title>
        <authorList>
            <person name="Kalkreuter E."/>
            <person name="Kautsar S.A."/>
            <person name="Yang D."/>
            <person name="Bader C.D."/>
            <person name="Teijaro C.N."/>
            <person name="Fluegel L."/>
            <person name="Davis C.M."/>
            <person name="Simpson J.R."/>
            <person name="Lauterbach L."/>
            <person name="Steele A.D."/>
            <person name="Gui C."/>
            <person name="Meng S."/>
            <person name="Li G."/>
            <person name="Viehrig K."/>
            <person name="Ye F."/>
            <person name="Su P."/>
            <person name="Kiefer A.F."/>
            <person name="Nichols A."/>
            <person name="Cepeda A.J."/>
            <person name="Yan W."/>
            <person name="Fan B."/>
            <person name="Jiang Y."/>
            <person name="Adhikari A."/>
            <person name="Zheng C.-J."/>
            <person name="Schuster L."/>
            <person name="Cowan T.M."/>
            <person name="Smanski M.J."/>
            <person name="Chevrette M.G."/>
            <person name="De Carvalho L.P.S."/>
            <person name="Shen B."/>
        </authorList>
    </citation>
    <scope>NUCLEOTIDE SEQUENCE [LARGE SCALE GENOMIC DNA]</scope>
    <source>
        <strain evidence="1 2">NPDC048320</strain>
    </source>
</reference>